<evidence type="ECO:0000313" key="2">
    <source>
        <dbReference type="EMBL" id="CAG8570017.1"/>
    </source>
</evidence>
<feature type="transmembrane region" description="Helical" evidence="1">
    <location>
        <begin position="136"/>
        <end position="160"/>
    </location>
</feature>
<evidence type="ECO:0000313" key="3">
    <source>
        <dbReference type="Proteomes" id="UP000789508"/>
    </source>
</evidence>
<organism evidence="2 3">
    <name type="scientific">Ambispora leptoticha</name>
    <dbReference type="NCBI Taxonomy" id="144679"/>
    <lineage>
        <taxon>Eukaryota</taxon>
        <taxon>Fungi</taxon>
        <taxon>Fungi incertae sedis</taxon>
        <taxon>Mucoromycota</taxon>
        <taxon>Glomeromycotina</taxon>
        <taxon>Glomeromycetes</taxon>
        <taxon>Archaeosporales</taxon>
        <taxon>Ambisporaceae</taxon>
        <taxon>Ambispora</taxon>
    </lineage>
</organism>
<dbReference type="OrthoDB" id="2411530at2759"/>
<proteinExistence type="predicted"/>
<comment type="caution">
    <text evidence="2">The sequence shown here is derived from an EMBL/GenBank/DDBJ whole genome shotgun (WGS) entry which is preliminary data.</text>
</comment>
<name>A0A9N9FYY3_9GLOM</name>
<accession>A0A9N9FYY3</accession>
<dbReference type="AlphaFoldDB" id="A0A9N9FYY3"/>
<keyword evidence="3" id="KW-1185">Reference proteome</keyword>
<protein>
    <submittedName>
        <fullName evidence="2">10440_t:CDS:1</fullName>
    </submittedName>
</protein>
<reference evidence="2" key="1">
    <citation type="submission" date="2021-06" db="EMBL/GenBank/DDBJ databases">
        <authorList>
            <person name="Kallberg Y."/>
            <person name="Tangrot J."/>
            <person name="Rosling A."/>
        </authorList>
    </citation>
    <scope>NUCLEOTIDE SEQUENCE</scope>
    <source>
        <strain evidence="2">FL130A</strain>
    </source>
</reference>
<keyword evidence="1" id="KW-0472">Membrane</keyword>
<evidence type="ECO:0000256" key="1">
    <source>
        <dbReference type="SAM" id="Phobius"/>
    </source>
</evidence>
<gene>
    <name evidence="2" type="ORF">ALEPTO_LOCUS6766</name>
</gene>
<keyword evidence="1" id="KW-1133">Transmembrane helix</keyword>
<dbReference type="Proteomes" id="UP000789508">
    <property type="component" value="Unassembled WGS sequence"/>
</dbReference>
<dbReference type="EMBL" id="CAJVPS010002507">
    <property type="protein sequence ID" value="CAG8570017.1"/>
    <property type="molecule type" value="Genomic_DNA"/>
</dbReference>
<sequence length="264" mass="29898">MTLTSILNVALIDHDSNLLQNLNSNKGHTQALLEESIKQNEYIISPYQINRINFRRYLNESIAETAKNIFGIPQTEYDRDYAIETNFQTSNYPITDPTILENALTTNPELLFYASLSFALTTHQEPKIGQKKNIDLLGILSALGGTMSSLAGVGIFLFGIDRVKPWGFCQRIFIVRDPIQKKLYKTLGGPKLPLVGVSDEKTKELQNSDENSDEKASLKDLQKQLNNLELLLCEYIIDHSYLDETQKNVDKKIKAKPLYLESNV</sequence>
<keyword evidence="1" id="KW-0812">Transmembrane</keyword>